<evidence type="ECO:0000313" key="2">
    <source>
        <dbReference type="Proteomes" id="UP001519287"/>
    </source>
</evidence>
<dbReference type="Proteomes" id="UP001519287">
    <property type="component" value="Unassembled WGS sequence"/>
</dbReference>
<evidence type="ECO:0000313" key="1">
    <source>
        <dbReference type="EMBL" id="MBP1991719.1"/>
    </source>
</evidence>
<keyword evidence="2" id="KW-1185">Reference proteome</keyword>
<dbReference type="Gene3D" id="2.115.10.20">
    <property type="entry name" value="Glycosyl hydrolase domain, family 43"/>
    <property type="match status" value="1"/>
</dbReference>
<dbReference type="RefSeq" id="WP_209972455.1">
    <property type="nucleotide sequence ID" value="NZ_JAGGLB010000010.1"/>
</dbReference>
<dbReference type="EMBL" id="JAGGLB010000010">
    <property type="protein sequence ID" value="MBP1991719.1"/>
    <property type="molecule type" value="Genomic_DNA"/>
</dbReference>
<dbReference type="InterPro" id="IPR023296">
    <property type="entry name" value="Glyco_hydro_beta-prop_sf"/>
</dbReference>
<gene>
    <name evidence="1" type="ORF">J2Z66_003326</name>
</gene>
<name>A0ABS4IVV6_9BACL</name>
<reference evidence="1 2" key="1">
    <citation type="submission" date="2021-03" db="EMBL/GenBank/DDBJ databases">
        <title>Genomic Encyclopedia of Type Strains, Phase IV (KMG-IV): sequencing the most valuable type-strain genomes for metagenomic binning, comparative biology and taxonomic classification.</title>
        <authorList>
            <person name="Goeker M."/>
        </authorList>
    </citation>
    <scope>NUCLEOTIDE SEQUENCE [LARGE SCALE GENOMIC DNA]</scope>
    <source>
        <strain evidence="1 2">DSM 26048</strain>
    </source>
</reference>
<comment type="caution">
    <text evidence="1">The sequence shown here is derived from an EMBL/GenBank/DDBJ whole genome shotgun (WGS) entry which is preliminary data.</text>
</comment>
<dbReference type="SUPFAM" id="SSF75005">
    <property type="entry name" value="Arabinanase/levansucrase/invertase"/>
    <property type="match status" value="1"/>
</dbReference>
<protein>
    <submittedName>
        <fullName evidence="1">Uncharacterized protein</fullName>
    </submittedName>
</protein>
<organism evidence="1 2">
    <name type="scientific">Paenibacillus eucommiae</name>
    <dbReference type="NCBI Taxonomy" id="1355755"/>
    <lineage>
        <taxon>Bacteria</taxon>
        <taxon>Bacillati</taxon>
        <taxon>Bacillota</taxon>
        <taxon>Bacilli</taxon>
        <taxon>Bacillales</taxon>
        <taxon>Paenibacillaceae</taxon>
        <taxon>Paenibacillus</taxon>
    </lineage>
</organism>
<sequence length="485" mass="56069">MTDAINIGSRRELLWDDYLIDNESTTAELKLHKLQPKEVVIEHDEPWEGDGCDFHCIVKDDGLYRMYYLGWEMPDPDAHANAASEATSDVSRPIVVCYAESVCGKKWIKPKLGICEFEGSKENNIILDQHTAKFDNFSVFKDTNPDCPKDELYKGVGIDDFGNSHYLWCFTSADGIHFKKAWRMSNQGKFDTLNIAFWDPYTEQYVCYIRDFHNIPGDDLNAGIRDIRRMVSSDFKNWTVPVLLDFGEVDDYPLYTNVVQPYYRADHMLVGFPSRYVEKKAWTPNFDQLAGVERRKKRMEIHPRLGLTLTDCIFMSSRDGQKWKRWDEAFMTPGLEYEYNWVYGDCYPALGIIETGNDLPDRPSELSMYAFEYHMSKRPAILRRYTMRIDGFVSYNAKYKPCTIVTKPFIFEGNQLSINFATSAVGYVKIKLIGEQAELNSVELFGDNLEKIVIFEDGDAALLSGKPVHMEITMRDADLYSFKFN</sequence>
<proteinExistence type="predicted"/>
<accession>A0ABS4IVV6</accession>